<keyword evidence="9" id="KW-1185">Reference proteome</keyword>
<feature type="binding site" evidence="6">
    <location>
        <position position="40"/>
    </location>
    <ligand>
        <name>FMN</name>
        <dbReference type="ChEBI" id="CHEBI:58210"/>
    </ligand>
</feature>
<dbReference type="PANTHER" id="PTHR43374">
    <property type="entry name" value="FLAVIN PRENYLTRANSFERASE"/>
    <property type="match status" value="1"/>
</dbReference>
<feature type="binding site" evidence="6">
    <location>
        <position position="172"/>
    </location>
    <ligand>
        <name>dimethylallyl phosphate</name>
        <dbReference type="ChEBI" id="CHEBI:88052"/>
    </ligand>
</feature>
<accession>A0AA38RAK3</accession>
<keyword evidence="6" id="KW-0496">Mitochondrion</keyword>
<dbReference type="FunFam" id="3.40.50.1950:FF:000001">
    <property type="entry name" value="Flavin prenyltransferase UbiX"/>
    <property type="match status" value="1"/>
</dbReference>
<comment type="subcellular location">
    <subcellularLocation>
        <location evidence="6">Mitochondrion</location>
    </subcellularLocation>
</comment>
<comment type="caution">
    <text evidence="8">The sequence shown here is derived from an EMBL/GenBank/DDBJ whole genome shotgun (WGS) entry which is preliminary data.</text>
</comment>
<protein>
    <recommendedName>
        <fullName evidence="6">Flavin prenyltransferase PAD1, mitochondrial</fullName>
        <ecNumber evidence="6">2.5.1.129</ecNumber>
    </recommendedName>
</protein>
<feature type="binding site" evidence="6">
    <location>
        <position position="156"/>
    </location>
    <ligand>
        <name>dimethylallyl phosphate</name>
        <dbReference type="ChEBI" id="CHEBI:88052"/>
    </ligand>
</feature>
<dbReference type="Pfam" id="PF02441">
    <property type="entry name" value="Flavoprotein"/>
    <property type="match status" value="1"/>
</dbReference>
<sequence>MPHPRKRIIIAMTGATGATLGIKCLIALRQLNVETHLIISKWAEATLKHETDYTLANLRALADHVYSPNDLAAPISSGSFVVDGMIVIPCSVKTLSAISMGFCDDLISRAADVTLKERRRLVLAVRETPLSTIHLKNMLSATESGAIIFPPVPAFYTRVGTLDDLVDHTVGRILDLFALDTGGFSRWNGMNKVKDSF</sequence>
<evidence type="ECO:0000256" key="3">
    <source>
        <dbReference type="ARBA" id="ARBA00022643"/>
    </source>
</evidence>
<evidence type="ECO:0000256" key="6">
    <source>
        <dbReference type="HAMAP-Rule" id="MF_03197"/>
    </source>
</evidence>
<evidence type="ECO:0000313" key="8">
    <source>
        <dbReference type="EMBL" id="KAJ9139463.1"/>
    </source>
</evidence>
<dbReference type="Proteomes" id="UP001174694">
    <property type="component" value="Unassembled WGS sequence"/>
</dbReference>
<dbReference type="EMBL" id="JANBVO010000026">
    <property type="protein sequence ID" value="KAJ9139463.1"/>
    <property type="molecule type" value="Genomic_DNA"/>
</dbReference>
<evidence type="ECO:0000259" key="7">
    <source>
        <dbReference type="Pfam" id="PF02441"/>
    </source>
</evidence>
<dbReference type="HAMAP" id="MF_01984">
    <property type="entry name" value="ubiX_pad"/>
    <property type="match status" value="1"/>
</dbReference>
<feature type="domain" description="Flavoprotein" evidence="7">
    <location>
        <begin position="6"/>
        <end position="176"/>
    </location>
</feature>
<evidence type="ECO:0000313" key="9">
    <source>
        <dbReference type="Proteomes" id="UP001174694"/>
    </source>
</evidence>
<proteinExistence type="inferred from homology"/>
<name>A0AA38RAK3_9PEZI</name>
<dbReference type="AlphaFoldDB" id="A0AA38RAK3"/>
<keyword evidence="1 6" id="KW-0637">Prenyltransferase</keyword>
<feature type="binding site" evidence="6">
    <location>
        <begin position="91"/>
        <end position="94"/>
    </location>
    <ligand>
        <name>FMN</name>
        <dbReference type="ChEBI" id="CHEBI:58210"/>
    </ligand>
</feature>
<comment type="function">
    <text evidence="6">Flavin prenyltransferase that catalyzes the synthesis of the prenylated FMN cofactor (prenyl-FMN) for the ferulic acid decarboxylase FDC1. The prenyltransferase is metal-independent and links a dimethylallyl moiety from dimethylallyl monophosphate (DMAP) to the flavin N5 and C6 atoms of FMN.</text>
</comment>
<organism evidence="8 9">
    <name type="scientific">Pleurostoma richardsiae</name>
    <dbReference type="NCBI Taxonomy" id="41990"/>
    <lineage>
        <taxon>Eukaryota</taxon>
        <taxon>Fungi</taxon>
        <taxon>Dikarya</taxon>
        <taxon>Ascomycota</taxon>
        <taxon>Pezizomycotina</taxon>
        <taxon>Sordariomycetes</taxon>
        <taxon>Sordariomycetidae</taxon>
        <taxon>Calosphaeriales</taxon>
        <taxon>Pleurostomataceae</taxon>
        <taxon>Pleurostoma</taxon>
    </lineage>
</organism>
<comment type="similarity">
    <text evidence="5 6">Belongs to the UbiX/PAD1 family.</text>
</comment>
<reference evidence="8" key="1">
    <citation type="submission" date="2022-07" db="EMBL/GenBank/DDBJ databases">
        <title>Fungi with potential for degradation of polypropylene.</title>
        <authorList>
            <person name="Gostincar C."/>
        </authorList>
    </citation>
    <scope>NUCLEOTIDE SEQUENCE</scope>
    <source>
        <strain evidence="8">EXF-13308</strain>
    </source>
</reference>
<dbReference type="InterPro" id="IPR004507">
    <property type="entry name" value="UbiX-like"/>
</dbReference>
<dbReference type="NCBIfam" id="TIGR00421">
    <property type="entry name" value="ubiX_pad"/>
    <property type="match status" value="1"/>
</dbReference>
<comment type="subunit">
    <text evidence="6">Oligomer.</text>
</comment>
<feature type="binding site" evidence="6">
    <location>
        <position position="126"/>
    </location>
    <ligand>
        <name>FMN</name>
        <dbReference type="ChEBI" id="CHEBI:58210"/>
    </ligand>
</feature>
<comment type="catalytic activity">
    <reaction evidence="6">
        <text>dimethylallyl phosphate + FMNH2 = prenylated FMNH2 + phosphate</text>
        <dbReference type="Rhea" id="RHEA:37743"/>
        <dbReference type="ChEBI" id="CHEBI:43474"/>
        <dbReference type="ChEBI" id="CHEBI:57618"/>
        <dbReference type="ChEBI" id="CHEBI:87467"/>
        <dbReference type="ChEBI" id="CHEBI:88052"/>
        <dbReference type="EC" id="2.5.1.129"/>
    </reaction>
</comment>
<dbReference type="GO" id="GO:0016831">
    <property type="term" value="F:carboxy-lyase activity"/>
    <property type="evidence" value="ECO:0007669"/>
    <property type="project" value="TreeGrafter"/>
</dbReference>
<dbReference type="NCBIfam" id="NF004685">
    <property type="entry name" value="PRK06029.1"/>
    <property type="match status" value="1"/>
</dbReference>
<evidence type="ECO:0000256" key="5">
    <source>
        <dbReference type="ARBA" id="ARBA00060793"/>
    </source>
</evidence>
<dbReference type="GO" id="GO:0005739">
    <property type="term" value="C:mitochondrion"/>
    <property type="evidence" value="ECO:0007669"/>
    <property type="project" value="UniProtKB-SubCell"/>
</dbReference>
<evidence type="ECO:0000256" key="1">
    <source>
        <dbReference type="ARBA" id="ARBA00022602"/>
    </source>
</evidence>
<keyword evidence="2 6" id="KW-0285">Flavoprotein</keyword>
<dbReference type="PANTHER" id="PTHR43374:SF1">
    <property type="entry name" value="FLAVIN PRENYLTRANSFERASE PAD1, MITOCHONDRIAL"/>
    <property type="match status" value="1"/>
</dbReference>
<dbReference type="Gene3D" id="3.40.50.1950">
    <property type="entry name" value="Flavin prenyltransferase-like"/>
    <property type="match status" value="1"/>
</dbReference>
<evidence type="ECO:0000256" key="2">
    <source>
        <dbReference type="ARBA" id="ARBA00022630"/>
    </source>
</evidence>
<dbReference type="InterPro" id="IPR003382">
    <property type="entry name" value="Flavoprotein"/>
</dbReference>
<keyword evidence="4 6" id="KW-0808">Transferase</keyword>
<dbReference type="InterPro" id="IPR036551">
    <property type="entry name" value="Flavin_trans-like"/>
</dbReference>
<gene>
    <name evidence="6" type="primary">PAD1</name>
    <name evidence="8" type="ORF">NKR23_g7861</name>
</gene>
<dbReference type="EC" id="2.5.1.129" evidence="6"/>
<feature type="binding site" evidence="6">
    <location>
        <begin position="14"/>
        <end position="16"/>
    </location>
    <ligand>
        <name>FMN</name>
        <dbReference type="ChEBI" id="CHEBI:58210"/>
    </ligand>
</feature>
<dbReference type="GO" id="GO:0106141">
    <property type="term" value="F:flavin prenyltransferase activity"/>
    <property type="evidence" value="ECO:0007669"/>
    <property type="project" value="UniProtKB-EC"/>
</dbReference>
<evidence type="ECO:0000256" key="4">
    <source>
        <dbReference type="ARBA" id="ARBA00022679"/>
    </source>
</evidence>
<keyword evidence="3 6" id="KW-0288">FMN</keyword>
<dbReference type="SUPFAM" id="SSF52507">
    <property type="entry name" value="Homo-oligomeric flavin-containing Cys decarboxylases, HFCD"/>
    <property type="match status" value="1"/>
</dbReference>